<dbReference type="VEuPathDB" id="VectorBase:AFAF015584"/>
<accession>A0A182QRT0</accession>
<dbReference type="GO" id="GO:0005096">
    <property type="term" value="F:GTPase activator activity"/>
    <property type="evidence" value="ECO:0007669"/>
    <property type="project" value="UniProtKB-KW"/>
</dbReference>
<keyword evidence="5" id="KW-0963">Cytoplasm</keyword>
<reference evidence="8" key="2">
    <citation type="submission" date="2020-05" db="UniProtKB">
        <authorList>
            <consortium name="EnsemblMetazoa"/>
        </authorList>
    </citation>
    <scope>IDENTIFICATION</scope>
    <source>
        <strain evidence="8">FAR1</strain>
    </source>
</reference>
<evidence type="ECO:0000259" key="7">
    <source>
        <dbReference type="Pfam" id="PF13890"/>
    </source>
</evidence>
<dbReference type="EMBL" id="AXCN02000610">
    <property type="status" value="NOT_ANNOTATED_CDS"/>
    <property type="molecule type" value="Genomic_DNA"/>
</dbReference>
<evidence type="ECO:0000256" key="6">
    <source>
        <dbReference type="SAM" id="MobiDB-lite"/>
    </source>
</evidence>
<evidence type="ECO:0000313" key="9">
    <source>
        <dbReference type="Proteomes" id="UP000075886"/>
    </source>
</evidence>
<dbReference type="InterPro" id="IPR045700">
    <property type="entry name" value="Rab3GAP1"/>
</dbReference>
<feature type="domain" description="Rab3GAP catalytic subunit conserved" evidence="7">
    <location>
        <begin position="91"/>
        <end position="241"/>
    </location>
</feature>
<dbReference type="AlphaFoldDB" id="A0A182QRT0"/>
<keyword evidence="4" id="KW-0343">GTPase activation</keyword>
<name>A0A182QRT0_9DIPT</name>
<feature type="region of interest" description="Disordered" evidence="6">
    <location>
        <begin position="400"/>
        <end position="422"/>
    </location>
</feature>
<sequence length="467" mass="51178">MESHPRKDSPVRSRSLFRVASGFPDSRTCLLHQKLQMLNVCMERRTLRDGGLPFAMRGGAGGGGDQSDEEFFDCAADGEEDQGESTGGGVATGRLSRLGTMLLVATDEPLYIPVTQEPVPKTEDQLEDDAEVMLKLGPGSELCTQMMSASLLSDMESFKAANPAGQLEDFIRWYSPRDWIEDEPVDEQDPFGRKGHLSARMLIPGNTWQTVWEGARAVPARRQKRLFDDTREAEKVLHFLESRTIGQIAQLTIGTLFHVGLLTLTRNAGPVRDAVPQYDEIVDRITATCCRLSRENWITGVGGVTGRPGGVSSAVKYEQQLLAEMMQLECSVTQARSLRRKLFDAPSESSSVTEKLDSSEAKLLRSLLGSCETALPEGAGSPIAKRLMVLFADAKRAANEQGNSAAEQQQQPSGGNNLPDPIEKQFTLRLSGNTVSKGAGTPQFLRAILMPQEFRLCGAFSRNTTFY</sequence>
<dbReference type="PANTHER" id="PTHR21422">
    <property type="entry name" value="RAB3 GTPASE-ACTIVATING PROTEIN CATALYTIC SUBUNIT"/>
    <property type="match status" value="1"/>
</dbReference>
<dbReference type="InterPro" id="IPR026147">
    <property type="entry name" value="Rab3GAP1_conserved"/>
</dbReference>
<evidence type="ECO:0000256" key="2">
    <source>
        <dbReference type="ARBA" id="ARBA00008856"/>
    </source>
</evidence>
<evidence type="ECO:0000256" key="4">
    <source>
        <dbReference type="ARBA" id="ARBA00022468"/>
    </source>
</evidence>
<comment type="similarity">
    <text evidence="2">Belongs to the Rab3-GAP catalytic subunit family.</text>
</comment>
<evidence type="ECO:0000256" key="1">
    <source>
        <dbReference type="ARBA" id="ARBA00004496"/>
    </source>
</evidence>
<dbReference type="STRING" id="69004.A0A182QRT0"/>
<protein>
    <recommendedName>
        <fullName evidence="3">Rab3 GTPase-activating protein catalytic subunit</fullName>
    </recommendedName>
</protein>
<evidence type="ECO:0000256" key="3">
    <source>
        <dbReference type="ARBA" id="ARBA00015817"/>
    </source>
</evidence>
<proteinExistence type="inferred from homology"/>
<dbReference type="EnsemblMetazoa" id="AFAF015584-RA">
    <property type="protein sequence ID" value="AFAF015584-PA"/>
    <property type="gene ID" value="AFAF015584"/>
</dbReference>
<dbReference type="PANTHER" id="PTHR21422:SF9">
    <property type="entry name" value="RAB3 GTPASE-ACTIVATING PROTEIN CATALYTIC SUBUNIT"/>
    <property type="match status" value="1"/>
</dbReference>
<dbReference type="GO" id="GO:0005737">
    <property type="term" value="C:cytoplasm"/>
    <property type="evidence" value="ECO:0007669"/>
    <property type="project" value="UniProtKB-SubCell"/>
</dbReference>
<comment type="subcellular location">
    <subcellularLocation>
        <location evidence="1">Cytoplasm</location>
    </subcellularLocation>
</comment>
<feature type="compositionally biased region" description="Polar residues" evidence="6">
    <location>
        <begin position="400"/>
        <end position="416"/>
    </location>
</feature>
<organism evidence="8 9">
    <name type="scientific">Anopheles farauti</name>
    <dbReference type="NCBI Taxonomy" id="69004"/>
    <lineage>
        <taxon>Eukaryota</taxon>
        <taxon>Metazoa</taxon>
        <taxon>Ecdysozoa</taxon>
        <taxon>Arthropoda</taxon>
        <taxon>Hexapoda</taxon>
        <taxon>Insecta</taxon>
        <taxon>Pterygota</taxon>
        <taxon>Neoptera</taxon>
        <taxon>Endopterygota</taxon>
        <taxon>Diptera</taxon>
        <taxon>Nematocera</taxon>
        <taxon>Culicoidea</taxon>
        <taxon>Culicidae</taxon>
        <taxon>Anophelinae</taxon>
        <taxon>Anopheles</taxon>
    </lineage>
</organism>
<dbReference type="Proteomes" id="UP000075886">
    <property type="component" value="Unassembled WGS sequence"/>
</dbReference>
<dbReference type="Pfam" id="PF13890">
    <property type="entry name" value="Rab3-GTPase_cat"/>
    <property type="match status" value="1"/>
</dbReference>
<evidence type="ECO:0000256" key="5">
    <source>
        <dbReference type="ARBA" id="ARBA00022490"/>
    </source>
</evidence>
<reference evidence="9" key="1">
    <citation type="submission" date="2014-01" db="EMBL/GenBank/DDBJ databases">
        <title>The Genome Sequence of Anopheles farauti FAR1 (V2).</title>
        <authorList>
            <consortium name="The Broad Institute Genomics Platform"/>
            <person name="Neafsey D.E."/>
            <person name="Besansky N."/>
            <person name="Howell P."/>
            <person name="Walton C."/>
            <person name="Young S.K."/>
            <person name="Zeng Q."/>
            <person name="Gargeya S."/>
            <person name="Fitzgerald M."/>
            <person name="Haas B."/>
            <person name="Abouelleil A."/>
            <person name="Allen A.W."/>
            <person name="Alvarado L."/>
            <person name="Arachchi H.M."/>
            <person name="Berlin A.M."/>
            <person name="Chapman S.B."/>
            <person name="Gainer-Dewar J."/>
            <person name="Goldberg J."/>
            <person name="Griggs A."/>
            <person name="Gujja S."/>
            <person name="Hansen M."/>
            <person name="Howarth C."/>
            <person name="Imamovic A."/>
            <person name="Ireland A."/>
            <person name="Larimer J."/>
            <person name="McCowan C."/>
            <person name="Murphy C."/>
            <person name="Pearson M."/>
            <person name="Poon T.W."/>
            <person name="Priest M."/>
            <person name="Roberts A."/>
            <person name="Saif S."/>
            <person name="Shea T."/>
            <person name="Sisk P."/>
            <person name="Sykes S."/>
            <person name="Wortman J."/>
            <person name="Nusbaum C."/>
            <person name="Birren B."/>
        </authorList>
    </citation>
    <scope>NUCLEOTIDE SEQUENCE [LARGE SCALE GENOMIC DNA]</scope>
    <source>
        <strain evidence="9">FAR1</strain>
    </source>
</reference>
<evidence type="ECO:0000313" key="8">
    <source>
        <dbReference type="EnsemblMetazoa" id="AFAF015584-PA"/>
    </source>
</evidence>
<keyword evidence="9" id="KW-1185">Reference proteome</keyword>